<evidence type="ECO:0000256" key="1">
    <source>
        <dbReference type="SAM" id="Phobius"/>
    </source>
</evidence>
<dbReference type="RefSeq" id="WP_250590747.1">
    <property type="nucleotide sequence ID" value="NZ_JAMLJM010000001.1"/>
</dbReference>
<organism evidence="2 3">
    <name type="scientific">Flavobacterium luminosum</name>
    <dbReference type="NCBI Taxonomy" id="2949086"/>
    <lineage>
        <taxon>Bacteria</taxon>
        <taxon>Pseudomonadati</taxon>
        <taxon>Bacteroidota</taxon>
        <taxon>Flavobacteriia</taxon>
        <taxon>Flavobacteriales</taxon>
        <taxon>Flavobacteriaceae</taxon>
        <taxon>Flavobacterium</taxon>
    </lineage>
</organism>
<name>A0ABT0TKJ3_9FLAO</name>
<evidence type="ECO:0000313" key="2">
    <source>
        <dbReference type="EMBL" id="MCL9808011.1"/>
    </source>
</evidence>
<keyword evidence="3" id="KW-1185">Reference proteome</keyword>
<protein>
    <recommendedName>
        <fullName evidence="4">Anti-sigma factor</fullName>
    </recommendedName>
</protein>
<evidence type="ECO:0008006" key="4">
    <source>
        <dbReference type="Google" id="ProtNLM"/>
    </source>
</evidence>
<gene>
    <name evidence="2" type="ORF">NAT50_01410</name>
</gene>
<accession>A0ABT0TKJ3</accession>
<feature type="transmembrane region" description="Helical" evidence="1">
    <location>
        <begin position="45"/>
        <end position="65"/>
    </location>
</feature>
<keyword evidence="1" id="KW-0472">Membrane</keyword>
<evidence type="ECO:0000313" key="3">
    <source>
        <dbReference type="Proteomes" id="UP001317191"/>
    </source>
</evidence>
<proteinExistence type="predicted"/>
<reference evidence="2 3" key="1">
    <citation type="submission" date="2022-05" db="EMBL/GenBank/DDBJ databases">
        <title>Flavobacterium sp., isolated from activated sludge.</title>
        <authorList>
            <person name="Ran Q."/>
        </authorList>
    </citation>
    <scope>NUCLEOTIDE SEQUENCE [LARGE SCALE GENOMIC DNA]</scope>
    <source>
        <strain evidence="2 3">HXWNR70</strain>
    </source>
</reference>
<sequence>MEQNNFEKHIKEALDAREISPSSQSWERLEAMLSIQEEKKTKRRFFWVPIAASFLVLMTIALLLVDKEQQVNLQETPSVVEQDFNNRQNNNNYIDSEDSGINTEIEILKNEALVSHQVSEQKKVKMSNSFSKKSNSDSNLIAINQGNENLNNLPVVADHQIQQQKEDKTEELLLAEVEKPKMEPKAKVKINPKELLSQVDGEIELTFRQKVIRTIKKNYQETKVAIATRNQESSSNH</sequence>
<comment type="caution">
    <text evidence="2">The sequence shown here is derived from an EMBL/GenBank/DDBJ whole genome shotgun (WGS) entry which is preliminary data.</text>
</comment>
<dbReference type="EMBL" id="JAMLJM010000001">
    <property type="protein sequence ID" value="MCL9808011.1"/>
    <property type="molecule type" value="Genomic_DNA"/>
</dbReference>
<keyword evidence="1" id="KW-0812">Transmembrane</keyword>
<keyword evidence="1" id="KW-1133">Transmembrane helix</keyword>
<dbReference type="Proteomes" id="UP001317191">
    <property type="component" value="Unassembled WGS sequence"/>
</dbReference>